<dbReference type="AlphaFoldDB" id="A0A175VPG0"/>
<protein>
    <submittedName>
        <fullName evidence="6">E3 ubiquitin-protein ligase ICP0</fullName>
    </submittedName>
</protein>
<dbReference type="Gene3D" id="3.30.40.10">
    <property type="entry name" value="Zinc/RING finger domain, C3HC4 (zinc finger)"/>
    <property type="match status" value="1"/>
</dbReference>
<evidence type="ECO:0000256" key="2">
    <source>
        <dbReference type="ARBA" id="ARBA00022771"/>
    </source>
</evidence>
<dbReference type="VEuPathDB" id="FungiDB:MMYC01_210523"/>
<comment type="caution">
    <text evidence="6">The sequence shown here is derived from an EMBL/GenBank/DDBJ whole genome shotgun (WGS) entry which is preliminary data.</text>
</comment>
<dbReference type="PROSITE" id="PS50089">
    <property type="entry name" value="ZF_RING_2"/>
    <property type="match status" value="1"/>
</dbReference>
<organism evidence="6 7">
    <name type="scientific">Madurella mycetomatis</name>
    <dbReference type="NCBI Taxonomy" id="100816"/>
    <lineage>
        <taxon>Eukaryota</taxon>
        <taxon>Fungi</taxon>
        <taxon>Dikarya</taxon>
        <taxon>Ascomycota</taxon>
        <taxon>Pezizomycotina</taxon>
        <taxon>Sordariomycetes</taxon>
        <taxon>Sordariomycetidae</taxon>
        <taxon>Sordariales</taxon>
        <taxon>Sordariales incertae sedis</taxon>
        <taxon>Madurella</taxon>
    </lineage>
</organism>
<gene>
    <name evidence="6" type="ORF">MMYC01_210523</name>
</gene>
<feature type="domain" description="RING-type" evidence="5">
    <location>
        <begin position="84"/>
        <end position="124"/>
    </location>
</feature>
<dbReference type="InterPro" id="IPR018957">
    <property type="entry name" value="Znf_C3HC4_RING-type"/>
</dbReference>
<proteinExistence type="predicted"/>
<keyword evidence="2 4" id="KW-0863">Zinc-finger</keyword>
<evidence type="ECO:0000256" key="1">
    <source>
        <dbReference type="ARBA" id="ARBA00022723"/>
    </source>
</evidence>
<reference evidence="6 7" key="1">
    <citation type="journal article" date="2016" name="Genome Announc.">
        <title>Genome Sequence of Madurella mycetomatis mm55, Isolated from a Human Mycetoma Case in Sudan.</title>
        <authorList>
            <person name="Smit S."/>
            <person name="Derks M.F."/>
            <person name="Bervoets S."/>
            <person name="Fahal A."/>
            <person name="van Leeuwen W."/>
            <person name="van Belkum A."/>
            <person name="van de Sande W.W."/>
        </authorList>
    </citation>
    <scope>NUCLEOTIDE SEQUENCE [LARGE SCALE GENOMIC DNA]</scope>
    <source>
        <strain evidence="7">mm55</strain>
    </source>
</reference>
<dbReference type="GO" id="GO:0008270">
    <property type="term" value="F:zinc ion binding"/>
    <property type="evidence" value="ECO:0007669"/>
    <property type="project" value="UniProtKB-KW"/>
</dbReference>
<keyword evidence="1" id="KW-0479">Metal-binding</keyword>
<keyword evidence="3" id="KW-0862">Zinc</keyword>
<evidence type="ECO:0000313" key="6">
    <source>
        <dbReference type="EMBL" id="KXX73061.1"/>
    </source>
</evidence>
<evidence type="ECO:0000256" key="4">
    <source>
        <dbReference type="PROSITE-ProRule" id="PRU00175"/>
    </source>
</evidence>
<dbReference type="SMART" id="SM00184">
    <property type="entry name" value="RING"/>
    <property type="match status" value="1"/>
</dbReference>
<evidence type="ECO:0000256" key="3">
    <source>
        <dbReference type="ARBA" id="ARBA00022833"/>
    </source>
</evidence>
<keyword evidence="7" id="KW-1185">Reference proteome</keyword>
<dbReference type="InterPro" id="IPR013083">
    <property type="entry name" value="Znf_RING/FYVE/PHD"/>
</dbReference>
<evidence type="ECO:0000259" key="5">
    <source>
        <dbReference type="PROSITE" id="PS50089"/>
    </source>
</evidence>
<dbReference type="Pfam" id="PF00097">
    <property type="entry name" value="zf-C3HC4"/>
    <property type="match status" value="1"/>
</dbReference>
<sequence length="149" mass="16756">MASSNSDSGNNTELVTADNNAKGEDASFSLVEVDPLVFFRGLTAQFFYTREEADAMEADALCKEGTLKRFQRIRRVKLKVDDDCRICRRKYINVTVVLPCWHYFCDLCLFKWMEEGNETCPTCEGPLEWESCGDAAVMVNKAELASGSV</sequence>
<dbReference type="Proteomes" id="UP000078237">
    <property type="component" value="Unassembled WGS sequence"/>
</dbReference>
<dbReference type="OrthoDB" id="21204at2759"/>
<evidence type="ECO:0000313" key="7">
    <source>
        <dbReference type="Proteomes" id="UP000078237"/>
    </source>
</evidence>
<dbReference type="InterPro" id="IPR001841">
    <property type="entry name" value="Znf_RING"/>
</dbReference>
<dbReference type="InterPro" id="IPR017907">
    <property type="entry name" value="Znf_RING_CS"/>
</dbReference>
<accession>A0A175VPG0</accession>
<dbReference type="PROSITE" id="PS00518">
    <property type="entry name" value="ZF_RING_1"/>
    <property type="match status" value="1"/>
</dbReference>
<dbReference type="EMBL" id="LCTW02000556">
    <property type="protein sequence ID" value="KXX73061.1"/>
    <property type="molecule type" value="Genomic_DNA"/>
</dbReference>
<dbReference type="SUPFAM" id="SSF57850">
    <property type="entry name" value="RING/U-box"/>
    <property type="match status" value="1"/>
</dbReference>
<name>A0A175VPG0_9PEZI</name>